<comment type="caution">
    <text evidence="2">The sequence shown here is derived from an EMBL/GenBank/DDBJ whole genome shotgun (WGS) entry which is preliminary data.</text>
</comment>
<evidence type="ECO:0000259" key="1">
    <source>
        <dbReference type="Pfam" id="PF26148"/>
    </source>
</evidence>
<dbReference type="EMBL" id="CAMKVN010013123">
    <property type="protein sequence ID" value="CAI2195844.1"/>
    <property type="molecule type" value="Genomic_DNA"/>
</dbReference>
<evidence type="ECO:0000313" key="2">
    <source>
        <dbReference type="EMBL" id="CAI2195844.1"/>
    </source>
</evidence>
<dbReference type="OrthoDB" id="2438411at2759"/>
<feature type="domain" description="Pep3/Vps18 RING C-terminal" evidence="1">
    <location>
        <begin position="58"/>
        <end position="104"/>
    </location>
</feature>
<dbReference type="Proteomes" id="UP001153678">
    <property type="component" value="Unassembled WGS sequence"/>
</dbReference>
<gene>
    <name evidence="2" type="ORF">FWILDA_LOCUS17279</name>
</gene>
<organism evidence="2 3">
    <name type="scientific">Funneliformis geosporum</name>
    <dbReference type="NCBI Taxonomy" id="1117311"/>
    <lineage>
        <taxon>Eukaryota</taxon>
        <taxon>Fungi</taxon>
        <taxon>Fungi incertae sedis</taxon>
        <taxon>Mucoromycota</taxon>
        <taxon>Glomeromycotina</taxon>
        <taxon>Glomeromycetes</taxon>
        <taxon>Glomerales</taxon>
        <taxon>Glomeraceae</taxon>
        <taxon>Funneliformis</taxon>
    </lineage>
</organism>
<protein>
    <submittedName>
        <fullName evidence="2">6602_t:CDS:1</fullName>
    </submittedName>
</protein>
<dbReference type="AlphaFoldDB" id="A0A9W4T884"/>
<accession>A0A9W4T884</accession>
<dbReference type="InterPro" id="IPR058919">
    <property type="entry name" value="Pep3/Vps18_RING_C"/>
</dbReference>
<proteinExistence type="predicted"/>
<keyword evidence="3" id="KW-1185">Reference proteome</keyword>
<evidence type="ECO:0000313" key="3">
    <source>
        <dbReference type="Proteomes" id="UP001153678"/>
    </source>
</evidence>
<dbReference type="Pfam" id="PF26148">
    <property type="entry name" value="VPS18_RING_C"/>
    <property type="match status" value="1"/>
</dbReference>
<name>A0A9W4T884_9GLOM</name>
<feature type="non-terminal residue" evidence="2">
    <location>
        <position position="1"/>
    </location>
</feature>
<sequence>YFQEIFHNCERSVPKLNKKANKKKPPEIYQLVTLGKEVDLQCLPTGYSTSYSPQPGLCDQCKLPLIDDNGTVFICGHAYHSTCYHRRCIYCKEFYKKGVVKNIESFLKRIEKSTNTFTLEDLVDDDNTEMETKEKDDENSGEIDKTLDILFKLTIEINQIENW</sequence>
<reference evidence="2" key="1">
    <citation type="submission" date="2022-08" db="EMBL/GenBank/DDBJ databases">
        <authorList>
            <person name="Kallberg Y."/>
            <person name="Tangrot J."/>
            <person name="Rosling A."/>
        </authorList>
    </citation>
    <scope>NUCLEOTIDE SEQUENCE</scope>
    <source>
        <strain evidence="2">Wild A</strain>
    </source>
</reference>